<keyword evidence="4 8" id="KW-0812">Transmembrane</keyword>
<accession>A0A0L8L5S4</accession>
<feature type="transmembrane region" description="Helical" evidence="8">
    <location>
        <begin position="58"/>
        <end position="81"/>
    </location>
</feature>
<feature type="transmembrane region" description="Helical" evidence="8">
    <location>
        <begin position="236"/>
        <end position="257"/>
    </location>
</feature>
<evidence type="ECO:0000313" key="10">
    <source>
        <dbReference type="Proteomes" id="UP000037023"/>
    </source>
</evidence>
<comment type="subcellular location">
    <subcellularLocation>
        <location evidence="1">Cell membrane</location>
        <topology evidence="1">Multi-pass membrane protein</topology>
    </subcellularLocation>
</comment>
<evidence type="ECO:0000256" key="4">
    <source>
        <dbReference type="ARBA" id="ARBA00022692"/>
    </source>
</evidence>
<dbReference type="AlphaFoldDB" id="A0A0L8L5S4"/>
<evidence type="ECO:0000256" key="6">
    <source>
        <dbReference type="ARBA" id="ARBA00023136"/>
    </source>
</evidence>
<dbReference type="Pfam" id="PF05977">
    <property type="entry name" value="MFS_3"/>
    <property type="match status" value="1"/>
</dbReference>
<organism evidence="9 10">
    <name type="scientific">Streptomyces viridochromogenes</name>
    <dbReference type="NCBI Taxonomy" id="1938"/>
    <lineage>
        <taxon>Bacteria</taxon>
        <taxon>Bacillati</taxon>
        <taxon>Actinomycetota</taxon>
        <taxon>Actinomycetes</taxon>
        <taxon>Kitasatosporales</taxon>
        <taxon>Streptomycetaceae</taxon>
        <taxon>Streptomyces</taxon>
    </lineage>
</organism>
<dbReference type="PANTHER" id="PTHR23513">
    <property type="entry name" value="INTEGRAL MEMBRANE EFFLUX PROTEIN-RELATED"/>
    <property type="match status" value="1"/>
</dbReference>
<feature type="transmembrane region" description="Helical" evidence="8">
    <location>
        <begin position="300"/>
        <end position="317"/>
    </location>
</feature>
<dbReference type="InterPro" id="IPR036259">
    <property type="entry name" value="MFS_trans_sf"/>
</dbReference>
<feature type="transmembrane region" description="Helical" evidence="8">
    <location>
        <begin position="390"/>
        <end position="407"/>
    </location>
</feature>
<dbReference type="PATRIC" id="fig|1938.6.peg.1781"/>
<feature type="transmembrane region" description="Helical" evidence="8">
    <location>
        <begin position="119"/>
        <end position="146"/>
    </location>
</feature>
<evidence type="ECO:0000313" key="9">
    <source>
        <dbReference type="EMBL" id="KOG33502.1"/>
    </source>
</evidence>
<evidence type="ECO:0000256" key="8">
    <source>
        <dbReference type="SAM" id="Phobius"/>
    </source>
</evidence>
<dbReference type="RefSeq" id="WP_033211200.1">
    <property type="nucleotide sequence ID" value="NZ_LGUP01000051.1"/>
</dbReference>
<sequence>MSGTQAIQEHDRRDDEREPSSPGVFWRFWAAATVSGAGTAVTALALPLVALTVLDATAFQVALLAAAGQVSWLLLSLPAGVLAQRVPLRRLQVTLDLVRFAALGSLPLAWWLGTLTYPHLLFAALATGAATVLFDIGNSTFLPAVVPARQLAARNSVMSGTHAVTDTGGPSLGGVLIGVTGPVGALVVDAASYLASAVLLRTLPESRPAPRTGESALRLMREGWRYVTKHPVMRPCMIWATAANFLNAALVALTPLYLVREAGLDSVRLGLVLAMDGVGALAGAAVAVRVTTRLGTARGVIVADLVGGALLLLAPLTTSAGDAYWFALGNAGFAFGTVIGSITTRTYRQTQSPPELLSRVMATVRFVSWGAMPLGALTAGLLATRFGAHTALWTVCATALLPPLYLFSTKVGRHRDLI</sequence>
<gene>
    <name evidence="9" type="ORF">ADK34_08115</name>
</gene>
<dbReference type="Gene3D" id="1.20.1250.20">
    <property type="entry name" value="MFS general substrate transporter like domains"/>
    <property type="match status" value="1"/>
</dbReference>
<feature type="transmembrane region" description="Helical" evidence="8">
    <location>
        <begin position="323"/>
        <end position="343"/>
    </location>
</feature>
<keyword evidence="6 8" id="KW-0472">Membrane</keyword>
<protein>
    <submittedName>
        <fullName evidence="9">MFS transporter</fullName>
    </submittedName>
</protein>
<feature type="region of interest" description="Disordered" evidence="7">
    <location>
        <begin position="1"/>
        <end position="20"/>
    </location>
</feature>
<feature type="transmembrane region" description="Helical" evidence="8">
    <location>
        <begin position="364"/>
        <end position="384"/>
    </location>
</feature>
<proteinExistence type="predicted"/>
<evidence type="ECO:0000256" key="2">
    <source>
        <dbReference type="ARBA" id="ARBA00022448"/>
    </source>
</evidence>
<evidence type="ECO:0000256" key="5">
    <source>
        <dbReference type="ARBA" id="ARBA00022989"/>
    </source>
</evidence>
<dbReference type="Proteomes" id="UP000037023">
    <property type="component" value="Unassembled WGS sequence"/>
</dbReference>
<feature type="transmembrane region" description="Helical" evidence="8">
    <location>
        <begin position="24"/>
        <end position="46"/>
    </location>
</feature>
<reference evidence="9 10" key="1">
    <citation type="submission" date="2015-06" db="EMBL/GenBank/DDBJ databases">
        <authorList>
            <person name="Hoefler B.C."/>
            <person name="Straight P.D."/>
        </authorList>
    </citation>
    <scope>NUCLEOTIDE SEQUENCE [LARGE SCALE GENOMIC DNA]</scope>
    <source>
        <strain evidence="9 10">NRRL 3427</strain>
    </source>
</reference>
<dbReference type="OrthoDB" id="9815525at2"/>
<evidence type="ECO:0000256" key="1">
    <source>
        <dbReference type="ARBA" id="ARBA00004651"/>
    </source>
</evidence>
<keyword evidence="3" id="KW-1003">Cell membrane</keyword>
<feature type="transmembrane region" description="Helical" evidence="8">
    <location>
        <begin position="269"/>
        <end position="288"/>
    </location>
</feature>
<name>A0A0L8L5S4_STRVR</name>
<feature type="compositionally biased region" description="Basic and acidic residues" evidence="7">
    <location>
        <begin position="8"/>
        <end position="19"/>
    </location>
</feature>
<comment type="caution">
    <text evidence="9">The sequence shown here is derived from an EMBL/GenBank/DDBJ whole genome shotgun (WGS) entry which is preliminary data.</text>
</comment>
<evidence type="ECO:0000256" key="7">
    <source>
        <dbReference type="SAM" id="MobiDB-lite"/>
    </source>
</evidence>
<dbReference type="CDD" id="cd06173">
    <property type="entry name" value="MFS_MefA_like"/>
    <property type="match status" value="1"/>
</dbReference>
<dbReference type="EMBL" id="LGUP01000051">
    <property type="protein sequence ID" value="KOG33502.1"/>
    <property type="molecule type" value="Genomic_DNA"/>
</dbReference>
<keyword evidence="2" id="KW-0813">Transport</keyword>
<dbReference type="InterPro" id="IPR010290">
    <property type="entry name" value="TM_effector"/>
</dbReference>
<evidence type="ECO:0000256" key="3">
    <source>
        <dbReference type="ARBA" id="ARBA00022475"/>
    </source>
</evidence>
<keyword evidence="5 8" id="KW-1133">Transmembrane helix</keyword>
<dbReference type="GO" id="GO:0005886">
    <property type="term" value="C:plasma membrane"/>
    <property type="evidence" value="ECO:0007669"/>
    <property type="project" value="UniProtKB-SubCell"/>
</dbReference>
<dbReference type="SUPFAM" id="SSF103473">
    <property type="entry name" value="MFS general substrate transporter"/>
    <property type="match status" value="1"/>
</dbReference>
<dbReference type="PANTHER" id="PTHR23513:SF6">
    <property type="entry name" value="MAJOR FACILITATOR SUPERFAMILY ASSOCIATED DOMAIN-CONTAINING PROTEIN"/>
    <property type="match status" value="1"/>
</dbReference>
<feature type="transmembrane region" description="Helical" evidence="8">
    <location>
        <begin position="93"/>
        <end position="113"/>
    </location>
</feature>